<dbReference type="OrthoDB" id="1651016at2"/>
<organism evidence="2 3">
    <name type="scientific">Marinilactibacillus piezotolerans</name>
    <dbReference type="NCBI Taxonomy" id="258723"/>
    <lineage>
        <taxon>Bacteria</taxon>
        <taxon>Bacillati</taxon>
        <taxon>Bacillota</taxon>
        <taxon>Bacilli</taxon>
        <taxon>Lactobacillales</taxon>
        <taxon>Carnobacteriaceae</taxon>
        <taxon>Marinilactibacillus</taxon>
    </lineage>
</organism>
<feature type="transmembrane region" description="Helical" evidence="1">
    <location>
        <begin position="6"/>
        <end position="26"/>
    </location>
</feature>
<accession>A0A1I3W568</accession>
<dbReference type="RefSeq" id="WP_072694300.1">
    <property type="nucleotide sequence ID" value="NZ_FOSJ01000006.1"/>
</dbReference>
<dbReference type="NCBIfam" id="TIGR02327">
    <property type="entry name" value="int_mem_ywzB"/>
    <property type="match status" value="1"/>
</dbReference>
<dbReference type="InterPro" id="IPR009526">
    <property type="entry name" value="DUF1146"/>
</dbReference>
<reference evidence="3" key="1">
    <citation type="submission" date="2016-10" db="EMBL/GenBank/DDBJ databases">
        <authorList>
            <person name="Varghese N."/>
            <person name="Submissions S."/>
        </authorList>
    </citation>
    <scope>NUCLEOTIDE SEQUENCE [LARGE SCALE GENOMIC DNA]</scope>
    <source>
        <strain evidence="3">DSM 16108</strain>
    </source>
</reference>
<sequence length="77" mass="8916">MTFIGLQSLITIISHITFILITFWALQGLKTDSWIKKYHIQQARVLYMLLSIAIGYTVSSFFIDFILSSQNLVQLFN</sequence>
<keyword evidence="1" id="KW-1133">Transmembrane helix</keyword>
<gene>
    <name evidence="2" type="ORF">SAMN04488569_100629</name>
</gene>
<dbReference type="Proteomes" id="UP000199589">
    <property type="component" value="Unassembled WGS sequence"/>
</dbReference>
<protein>
    <submittedName>
        <fullName evidence="2">Conserved hypothetical integral membrane protein</fullName>
    </submittedName>
</protein>
<proteinExistence type="predicted"/>
<dbReference type="EMBL" id="FOSJ01000006">
    <property type="protein sequence ID" value="SFK01561.1"/>
    <property type="molecule type" value="Genomic_DNA"/>
</dbReference>
<name>A0A1I3W568_9LACT</name>
<keyword evidence="1" id="KW-0812">Transmembrane</keyword>
<feature type="transmembrane region" description="Helical" evidence="1">
    <location>
        <begin position="46"/>
        <end position="67"/>
    </location>
</feature>
<keyword evidence="1" id="KW-0472">Membrane</keyword>
<dbReference type="Pfam" id="PF06612">
    <property type="entry name" value="DUF1146"/>
    <property type="match status" value="1"/>
</dbReference>
<keyword evidence="3" id="KW-1185">Reference proteome</keyword>
<dbReference type="AlphaFoldDB" id="A0A1I3W568"/>
<evidence type="ECO:0000313" key="3">
    <source>
        <dbReference type="Proteomes" id="UP000199589"/>
    </source>
</evidence>
<evidence type="ECO:0000256" key="1">
    <source>
        <dbReference type="SAM" id="Phobius"/>
    </source>
</evidence>
<evidence type="ECO:0000313" key="2">
    <source>
        <dbReference type="EMBL" id="SFK01561.1"/>
    </source>
</evidence>